<evidence type="ECO:0000256" key="13">
    <source>
        <dbReference type="ARBA" id="ARBA00022989"/>
    </source>
</evidence>
<dbReference type="AlphaFoldDB" id="A0A2Z4LLH1"/>
<evidence type="ECO:0000256" key="1">
    <source>
        <dbReference type="ARBA" id="ARBA00001698"/>
    </source>
</evidence>
<evidence type="ECO:0000256" key="19">
    <source>
        <dbReference type="SAM" id="Phobius"/>
    </source>
</evidence>
<feature type="transmembrane region" description="Helical" evidence="19">
    <location>
        <begin position="225"/>
        <end position="250"/>
    </location>
</feature>
<feature type="transmembrane region" description="Helical" evidence="19">
    <location>
        <begin position="184"/>
        <end position="204"/>
    </location>
</feature>
<evidence type="ECO:0000256" key="14">
    <source>
        <dbReference type="ARBA" id="ARBA00023098"/>
    </source>
</evidence>
<keyword evidence="15 19" id="KW-0472">Membrane</keyword>
<dbReference type="Proteomes" id="UP000249865">
    <property type="component" value="Chromosome"/>
</dbReference>
<evidence type="ECO:0000256" key="16">
    <source>
        <dbReference type="ARBA" id="ARBA00023209"/>
    </source>
</evidence>
<dbReference type="OrthoDB" id="9799199at2"/>
<sequence>MFNSYIMLCMNSTKTRLKSAIILFAIIIPFFFITYFAKTPGKIIGTIFFATFSVWATFEIVKHNKLNIVLNVFISLLTIFVWIFPLNESKETYLTLYSNQTSLVRDDLIQMLKLLIWGYDNLTHMYVVYIAIIFVVITIIFLINIKKYSSVKQFLIHYLITFFVLWYIPLFSKIIFIHNVANPFFILCMFAVPIVVDTSGYFVGKAFGHAVFQKKFAPHISPKKTWEGAIGSYLLGALFVILLFCIPGVVSYNSSIAYYLSTTQIVLATLLLPAISIIGDLLFSLIKRLQQIKDFSNLIPGHGGLMDRFDSVSLVAIVASIIFVI</sequence>
<keyword evidence="16" id="KW-0594">Phospholipid biosynthesis</keyword>
<evidence type="ECO:0000256" key="2">
    <source>
        <dbReference type="ARBA" id="ARBA00004651"/>
    </source>
</evidence>
<evidence type="ECO:0000256" key="7">
    <source>
        <dbReference type="ARBA" id="ARBA00019373"/>
    </source>
</evidence>
<evidence type="ECO:0000256" key="18">
    <source>
        <dbReference type="RuleBase" id="RU003938"/>
    </source>
</evidence>
<keyword evidence="10 18" id="KW-0808">Transferase</keyword>
<keyword evidence="11 18" id="KW-0812">Transmembrane</keyword>
<keyword evidence="9" id="KW-0444">Lipid biosynthesis</keyword>
<dbReference type="InterPro" id="IPR000374">
    <property type="entry name" value="PC_trans"/>
</dbReference>
<organism evidence="20 21">
    <name type="scientific">Metamycoplasma cloacale</name>
    <dbReference type="NCBI Taxonomy" id="92401"/>
    <lineage>
        <taxon>Bacteria</taxon>
        <taxon>Bacillati</taxon>
        <taxon>Mycoplasmatota</taxon>
        <taxon>Mycoplasmoidales</taxon>
        <taxon>Metamycoplasmataceae</taxon>
        <taxon>Metamycoplasma</taxon>
    </lineage>
</organism>
<comment type="pathway">
    <text evidence="3 18">Phospholipid metabolism; CDP-diacylglycerol biosynthesis; CDP-diacylglycerol from sn-glycerol 3-phosphate: step 3/3.</text>
</comment>
<keyword evidence="17" id="KW-1208">Phospholipid metabolism</keyword>
<feature type="transmembrane region" description="Helical" evidence="19">
    <location>
        <begin position="256"/>
        <end position="283"/>
    </location>
</feature>
<evidence type="ECO:0000256" key="4">
    <source>
        <dbReference type="ARBA" id="ARBA00005189"/>
    </source>
</evidence>
<evidence type="ECO:0000256" key="9">
    <source>
        <dbReference type="ARBA" id="ARBA00022516"/>
    </source>
</evidence>
<comment type="similarity">
    <text evidence="5 18">Belongs to the CDS family.</text>
</comment>
<dbReference type="Pfam" id="PF01148">
    <property type="entry name" value="CTP_transf_1"/>
    <property type="match status" value="1"/>
</dbReference>
<keyword evidence="12 18" id="KW-0548">Nucleotidyltransferase</keyword>
<evidence type="ECO:0000313" key="21">
    <source>
        <dbReference type="Proteomes" id="UP000249865"/>
    </source>
</evidence>
<dbReference type="GO" id="GO:0004605">
    <property type="term" value="F:phosphatidate cytidylyltransferase activity"/>
    <property type="evidence" value="ECO:0007669"/>
    <property type="project" value="UniProtKB-EC"/>
</dbReference>
<dbReference type="UniPathway" id="UPA00557">
    <property type="reaction ID" value="UER00614"/>
</dbReference>
<feature type="transmembrane region" description="Helical" evidence="19">
    <location>
        <begin position="20"/>
        <end position="37"/>
    </location>
</feature>
<dbReference type="EMBL" id="CP030103">
    <property type="protein sequence ID" value="AWX42546.1"/>
    <property type="molecule type" value="Genomic_DNA"/>
</dbReference>
<dbReference type="KEGG" id="mclo:DK849_00385"/>
<evidence type="ECO:0000256" key="6">
    <source>
        <dbReference type="ARBA" id="ARBA00012487"/>
    </source>
</evidence>
<comment type="subcellular location">
    <subcellularLocation>
        <location evidence="2">Cell membrane</location>
        <topology evidence="2">Multi-pass membrane protein</topology>
    </subcellularLocation>
</comment>
<feature type="transmembrane region" description="Helical" evidence="19">
    <location>
        <begin position="43"/>
        <end position="61"/>
    </location>
</feature>
<dbReference type="PANTHER" id="PTHR46382">
    <property type="entry name" value="PHOSPHATIDATE CYTIDYLYLTRANSFERASE"/>
    <property type="match status" value="1"/>
</dbReference>
<dbReference type="EC" id="2.7.7.41" evidence="6 18"/>
<feature type="transmembrane region" description="Helical" evidence="19">
    <location>
        <begin position="155"/>
        <end position="178"/>
    </location>
</feature>
<evidence type="ECO:0000256" key="12">
    <source>
        <dbReference type="ARBA" id="ARBA00022695"/>
    </source>
</evidence>
<evidence type="ECO:0000256" key="5">
    <source>
        <dbReference type="ARBA" id="ARBA00010185"/>
    </source>
</evidence>
<comment type="catalytic activity">
    <reaction evidence="1 18">
        <text>a 1,2-diacyl-sn-glycero-3-phosphate + CTP + H(+) = a CDP-1,2-diacyl-sn-glycerol + diphosphate</text>
        <dbReference type="Rhea" id="RHEA:16229"/>
        <dbReference type="ChEBI" id="CHEBI:15378"/>
        <dbReference type="ChEBI" id="CHEBI:33019"/>
        <dbReference type="ChEBI" id="CHEBI:37563"/>
        <dbReference type="ChEBI" id="CHEBI:58332"/>
        <dbReference type="ChEBI" id="CHEBI:58608"/>
        <dbReference type="EC" id="2.7.7.41"/>
    </reaction>
</comment>
<dbReference type="PANTHER" id="PTHR46382:SF1">
    <property type="entry name" value="PHOSPHATIDATE CYTIDYLYLTRANSFERASE"/>
    <property type="match status" value="1"/>
</dbReference>
<dbReference type="PROSITE" id="PS01315">
    <property type="entry name" value="CDS"/>
    <property type="match status" value="1"/>
</dbReference>
<proteinExistence type="inferred from homology"/>
<dbReference type="GO" id="GO:0005886">
    <property type="term" value="C:plasma membrane"/>
    <property type="evidence" value="ECO:0007669"/>
    <property type="project" value="UniProtKB-SubCell"/>
</dbReference>
<protein>
    <recommendedName>
        <fullName evidence="7 18">Phosphatidate cytidylyltransferase</fullName>
        <ecNumber evidence="6 18">2.7.7.41</ecNumber>
    </recommendedName>
</protein>
<accession>A0A2Z4LLH1</accession>
<keyword evidence="13 19" id="KW-1133">Transmembrane helix</keyword>
<evidence type="ECO:0000256" key="17">
    <source>
        <dbReference type="ARBA" id="ARBA00023264"/>
    </source>
</evidence>
<keyword evidence="8" id="KW-1003">Cell membrane</keyword>
<evidence type="ECO:0000313" key="20">
    <source>
        <dbReference type="EMBL" id="AWX42546.1"/>
    </source>
</evidence>
<comment type="pathway">
    <text evidence="4">Lipid metabolism.</text>
</comment>
<evidence type="ECO:0000256" key="11">
    <source>
        <dbReference type="ARBA" id="ARBA00022692"/>
    </source>
</evidence>
<reference evidence="21" key="1">
    <citation type="submission" date="2018-06" db="EMBL/GenBank/DDBJ databases">
        <title>Complete genome sequences of Mycoplasma anatis, M. anseris and M. cloacale type strains.</title>
        <authorList>
            <person name="Grozner D."/>
            <person name="Forro B."/>
            <person name="Sulyok K.M."/>
            <person name="Marton S."/>
            <person name="Kreizinger Z."/>
            <person name="Banyai K."/>
            <person name="Gyuranecz M."/>
        </authorList>
    </citation>
    <scope>NUCLEOTIDE SEQUENCE [LARGE SCALE GENOMIC DNA]</scope>
    <source>
        <strain evidence="21">NCTC 10199</strain>
    </source>
</reference>
<evidence type="ECO:0000256" key="10">
    <source>
        <dbReference type="ARBA" id="ARBA00022679"/>
    </source>
</evidence>
<keyword evidence="14" id="KW-0443">Lipid metabolism</keyword>
<dbReference type="GO" id="GO:0016024">
    <property type="term" value="P:CDP-diacylglycerol biosynthetic process"/>
    <property type="evidence" value="ECO:0007669"/>
    <property type="project" value="UniProtKB-UniPathway"/>
</dbReference>
<evidence type="ECO:0000256" key="8">
    <source>
        <dbReference type="ARBA" id="ARBA00022475"/>
    </source>
</evidence>
<name>A0A2Z4LLH1_9BACT</name>
<keyword evidence="21" id="KW-1185">Reference proteome</keyword>
<feature type="transmembrane region" description="Helical" evidence="19">
    <location>
        <begin position="123"/>
        <end position="143"/>
    </location>
</feature>
<evidence type="ECO:0000256" key="3">
    <source>
        <dbReference type="ARBA" id="ARBA00005119"/>
    </source>
</evidence>
<evidence type="ECO:0000256" key="15">
    <source>
        <dbReference type="ARBA" id="ARBA00023136"/>
    </source>
</evidence>
<gene>
    <name evidence="20" type="ORF">DK849_00385</name>
</gene>
<feature type="transmembrane region" description="Helical" evidence="19">
    <location>
        <begin position="68"/>
        <end position="86"/>
    </location>
</feature>